<dbReference type="PANTHER" id="PTHR13794:SF58">
    <property type="entry name" value="MITOCHONDRIAL ENOLASE SUPERFAMILY MEMBER 1"/>
    <property type="match status" value="1"/>
</dbReference>
<proteinExistence type="predicted"/>
<evidence type="ECO:0000256" key="3">
    <source>
        <dbReference type="ARBA" id="ARBA00022842"/>
    </source>
</evidence>
<dbReference type="CDD" id="cd03316">
    <property type="entry name" value="MR_like"/>
    <property type="match status" value="1"/>
</dbReference>
<organism evidence="5 6">
    <name type="scientific">Jatrophihabitans lederbergiae</name>
    <dbReference type="NCBI Taxonomy" id="3075547"/>
    <lineage>
        <taxon>Bacteria</taxon>
        <taxon>Bacillati</taxon>
        <taxon>Actinomycetota</taxon>
        <taxon>Actinomycetes</taxon>
        <taxon>Jatrophihabitantales</taxon>
        <taxon>Jatrophihabitantaceae</taxon>
        <taxon>Jatrophihabitans</taxon>
    </lineage>
</organism>
<comment type="caution">
    <text evidence="5">The sequence shown here is derived from an EMBL/GenBank/DDBJ whole genome shotgun (WGS) entry which is preliminary data.</text>
</comment>
<dbReference type="Gene3D" id="3.20.20.120">
    <property type="entry name" value="Enolase-like C-terminal domain"/>
    <property type="match status" value="1"/>
</dbReference>
<evidence type="ECO:0000259" key="4">
    <source>
        <dbReference type="SMART" id="SM00922"/>
    </source>
</evidence>
<protein>
    <submittedName>
        <fullName evidence="5">Mandelate racemase/muconate lactonizing enzyme family protein</fullName>
    </submittedName>
</protein>
<dbReference type="EMBL" id="JAVREH010000064">
    <property type="protein sequence ID" value="MDT0264015.1"/>
    <property type="molecule type" value="Genomic_DNA"/>
</dbReference>
<dbReference type="InterPro" id="IPR018110">
    <property type="entry name" value="Mandel_Rmase/mucon_lact_enz_CS"/>
</dbReference>
<dbReference type="Proteomes" id="UP001183176">
    <property type="component" value="Unassembled WGS sequence"/>
</dbReference>
<dbReference type="Pfam" id="PF02746">
    <property type="entry name" value="MR_MLE_N"/>
    <property type="match status" value="1"/>
</dbReference>
<dbReference type="SMART" id="SM00922">
    <property type="entry name" value="MR_MLE"/>
    <property type="match status" value="1"/>
</dbReference>
<dbReference type="PROSITE" id="PS00908">
    <property type="entry name" value="MR_MLE_1"/>
    <property type="match status" value="1"/>
</dbReference>
<sequence length="375" mass="40056">MKVTDVEAVPVAYPEPNDNSAVRHLLLVRVTADDGQVGWGEAVTMWPEATVATASLVDGLAPLVVGRDPMDHALVHQALKAHTWWYGNGGLASFAISALDIALWDLAGKATGLSVVDLLGGAVHGRIPALVSCHAMENDLDAMAETMAGWVAHHDAVGIKVGFGKRGKANLGYDEGRDIAFVAALRQKLGSEKSIMIDIGAAVHWDVRTALRRTQAFENFDIAWIEEPLGPDDPAGYRQLRSRASTKIAYGEREWTPRGIQRIVDTGTVDVVGVDPGRCEGITGWLAAAAHVQSAGREINAHAWSSAIVTAASVALSFVSPHCRQIEIKPLPSPMQHELTATPIAADAGTFRVPSGPGLGLDIDEAVLNRYRMPR</sequence>
<dbReference type="InterPro" id="IPR029065">
    <property type="entry name" value="Enolase_C-like"/>
</dbReference>
<dbReference type="SFLD" id="SFLDS00001">
    <property type="entry name" value="Enolase"/>
    <property type="match status" value="1"/>
</dbReference>
<dbReference type="SUPFAM" id="SSF51604">
    <property type="entry name" value="Enolase C-terminal domain-like"/>
    <property type="match status" value="1"/>
</dbReference>
<keyword evidence="3" id="KW-0460">Magnesium</keyword>
<evidence type="ECO:0000313" key="5">
    <source>
        <dbReference type="EMBL" id="MDT0264015.1"/>
    </source>
</evidence>
<dbReference type="RefSeq" id="WP_311425158.1">
    <property type="nucleotide sequence ID" value="NZ_JAVREH010000064.1"/>
</dbReference>
<dbReference type="InterPro" id="IPR029017">
    <property type="entry name" value="Enolase-like_N"/>
</dbReference>
<evidence type="ECO:0000256" key="1">
    <source>
        <dbReference type="ARBA" id="ARBA00001946"/>
    </source>
</evidence>
<evidence type="ECO:0000313" key="6">
    <source>
        <dbReference type="Proteomes" id="UP001183176"/>
    </source>
</evidence>
<dbReference type="InterPro" id="IPR013342">
    <property type="entry name" value="Mandelate_racemase_C"/>
</dbReference>
<dbReference type="SUPFAM" id="SSF54826">
    <property type="entry name" value="Enolase N-terminal domain-like"/>
    <property type="match status" value="1"/>
</dbReference>
<accession>A0ABU2JG97</accession>
<dbReference type="PANTHER" id="PTHR13794">
    <property type="entry name" value="ENOLASE SUPERFAMILY, MANDELATE RACEMASE"/>
    <property type="match status" value="1"/>
</dbReference>
<dbReference type="InterPro" id="IPR046945">
    <property type="entry name" value="RHMD-like"/>
</dbReference>
<dbReference type="Pfam" id="PF13378">
    <property type="entry name" value="MR_MLE_C"/>
    <property type="match status" value="1"/>
</dbReference>
<reference evidence="6" key="1">
    <citation type="submission" date="2023-07" db="EMBL/GenBank/DDBJ databases">
        <title>30 novel species of actinomycetes from the DSMZ collection.</title>
        <authorList>
            <person name="Nouioui I."/>
        </authorList>
    </citation>
    <scope>NUCLEOTIDE SEQUENCE [LARGE SCALE GENOMIC DNA]</scope>
    <source>
        <strain evidence="6">DSM 44399</strain>
    </source>
</reference>
<feature type="domain" description="Mandelate racemase/muconate lactonizing enzyme C-terminal" evidence="4">
    <location>
        <begin position="140"/>
        <end position="247"/>
    </location>
</feature>
<dbReference type="InterPro" id="IPR013341">
    <property type="entry name" value="Mandelate_racemase_N_dom"/>
</dbReference>
<keyword evidence="6" id="KW-1185">Reference proteome</keyword>
<gene>
    <name evidence="5" type="ORF">RM423_21810</name>
</gene>
<comment type="cofactor">
    <cofactor evidence="1">
        <name>Mg(2+)</name>
        <dbReference type="ChEBI" id="CHEBI:18420"/>
    </cofactor>
</comment>
<dbReference type="SFLD" id="SFLDG00179">
    <property type="entry name" value="mandelate_racemase"/>
    <property type="match status" value="1"/>
</dbReference>
<dbReference type="InterPro" id="IPR036849">
    <property type="entry name" value="Enolase-like_C_sf"/>
</dbReference>
<name>A0ABU2JG97_9ACTN</name>
<keyword evidence="2" id="KW-0479">Metal-binding</keyword>
<dbReference type="Gene3D" id="3.30.390.10">
    <property type="entry name" value="Enolase-like, N-terminal domain"/>
    <property type="match status" value="1"/>
</dbReference>
<evidence type="ECO:0000256" key="2">
    <source>
        <dbReference type="ARBA" id="ARBA00022723"/>
    </source>
</evidence>